<dbReference type="InterPro" id="IPR000531">
    <property type="entry name" value="Beta-barrel_TonB"/>
</dbReference>
<keyword evidence="2 8" id="KW-0813">Transport</keyword>
<feature type="chain" id="PRO_5047414959" evidence="10">
    <location>
        <begin position="32"/>
        <end position="963"/>
    </location>
</feature>
<protein>
    <submittedName>
        <fullName evidence="13">Outer membrane receptor protein involved in Fe transport</fullName>
    </submittedName>
</protein>
<dbReference type="InterPro" id="IPR036942">
    <property type="entry name" value="Beta-barrel_TonB_sf"/>
</dbReference>
<dbReference type="Gene3D" id="2.170.130.10">
    <property type="entry name" value="TonB-dependent receptor, plug domain"/>
    <property type="match status" value="1"/>
</dbReference>
<dbReference type="PANTHER" id="PTHR47234">
    <property type="match status" value="1"/>
</dbReference>
<dbReference type="PANTHER" id="PTHR47234:SF2">
    <property type="entry name" value="TONB-DEPENDENT RECEPTOR"/>
    <property type="match status" value="1"/>
</dbReference>
<evidence type="ECO:0000256" key="3">
    <source>
        <dbReference type="ARBA" id="ARBA00022452"/>
    </source>
</evidence>
<keyword evidence="10" id="KW-0732">Signal</keyword>
<keyword evidence="6 8" id="KW-0472">Membrane</keyword>
<gene>
    <name evidence="13" type="ORF">J2X05_003913</name>
</gene>
<sequence>MNKKHQLSLSIQFITLGVAGMLMGVTAPVYAQSPTAEDNIEETLVTGSRIKRPDLTSNSAIAIVDAAELRMTNTINPEEFLRDDPRFVAAIGNNTNNGNEGGATVDLRNLGEERTLVLVDGKRFVPYDYNGFVDLAMIPTALIERVEVVTGGASAVYGSDAIGGVVNFVMKKDFSGVELDVATSSSFESDAQRDDFSLTFGGNLDDGKGNVVASLSYSKQDALYQGERGFSEFSLDNMLEPGGSETHPNGTIYTAVDIPAFGVGVDTGVQFDDNGNLTSDVSPFNFNPYNLLVTPQEKYTASVIGTYAISDDTEFFSRFSFANSRIDTIIAPTGTFFFPYSLNIDNPFLSAQDQAIFAELDAVEEGAAQNDGLVDIAFGRRLNELGTRDSLYENTSMQFVAGLRGKLFDDYDWEVFAQKGRTSRAQNFRNDVDYNKSQQGMLAVTDPDTGDIVCQDPSGGCVPIDYFGPDTITPEMANFIRFNLNENNKTDQFIAGGSVSGATGITFPSAVSPIEFAAGIEYREEDAENLPDQNLASANSVGFGGSSAVDAGLKVNELFAEVRVPLVENVSFAETIALEAAVRVADYENEVVIGDTTTNQFDNTSYKFGGEWAVNDALRFRSLFQHAVRAPNLAEIGLPRTPSTGDLNIDYCAEDDALSDPALVTLCEQTGVPAGKVGGFNSIQAGQTNNYIGGNPDLTPEEADTLTIGLVYSAESIPFNLSLDYYDIEIENVILALSEQNIMDGCYLLDKDADGLFCSRIYRSPLTGTLLSGTETGVDASVVNAGKRSTKGVDITADYSFDLASLGALDYRLNAVHVMENIQQDAALFPSVDCVGLVGKSCLRPDPEWRITQTLSWSMDALTISLRWQYLDSLKQDAVALGAADASEYALVTIPSYNYFDLFASYALTEQIELRAGINNLMDKEPPIVGNEYGGTAENSGNTYPATYDAIGRSGFIGVNARF</sequence>
<dbReference type="InterPro" id="IPR012910">
    <property type="entry name" value="Plug_dom"/>
</dbReference>
<keyword evidence="4 8" id="KW-0812">Transmembrane</keyword>
<dbReference type="Proteomes" id="UP001253595">
    <property type="component" value="Unassembled WGS sequence"/>
</dbReference>
<feature type="domain" description="TonB-dependent receptor-like beta-barrel" evidence="11">
    <location>
        <begin position="385"/>
        <end position="921"/>
    </location>
</feature>
<evidence type="ECO:0000256" key="7">
    <source>
        <dbReference type="ARBA" id="ARBA00023237"/>
    </source>
</evidence>
<evidence type="ECO:0000256" key="4">
    <source>
        <dbReference type="ARBA" id="ARBA00022692"/>
    </source>
</evidence>
<proteinExistence type="inferred from homology"/>
<evidence type="ECO:0000256" key="2">
    <source>
        <dbReference type="ARBA" id="ARBA00022448"/>
    </source>
</evidence>
<name>A0ABU1V356_9GAMM</name>
<feature type="domain" description="TonB-dependent receptor plug" evidence="12">
    <location>
        <begin position="57"/>
        <end position="165"/>
    </location>
</feature>
<evidence type="ECO:0000256" key="9">
    <source>
        <dbReference type="RuleBase" id="RU003357"/>
    </source>
</evidence>
<evidence type="ECO:0000313" key="13">
    <source>
        <dbReference type="EMBL" id="MDR7091875.1"/>
    </source>
</evidence>
<keyword evidence="14" id="KW-1185">Reference proteome</keyword>
<keyword evidence="13" id="KW-0675">Receptor</keyword>
<dbReference type="InterPro" id="IPR039426">
    <property type="entry name" value="TonB-dep_rcpt-like"/>
</dbReference>
<dbReference type="RefSeq" id="WP_310075642.1">
    <property type="nucleotide sequence ID" value="NZ_JAVDVX010000008.1"/>
</dbReference>
<accession>A0ABU1V356</accession>
<evidence type="ECO:0000256" key="10">
    <source>
        <dbReference type="SAM" id="SignalP"/>
    </source>
</evidence>
<keyword evidence="3 8" id="KW-1134">Transmembrane beta strand</keyword>
<keyword evidence="7 8" id="KW-0998">Cell outer membrane</keyword>
<evidence type="ECO:0000259" key="12">
    <source>
        <dbReference type="Pfam" id="PF07715"/>
    </source>
</evidence>
<evidence type="ECO:0000256" key="6">
    <source>
        <dbReference type="ARBA" id="ARBA00023136"/>
    </source>
</evidence>
<dbReference type="Gene3D" id="2.40.170.20">
    <property type="entry name" value="TonB-dependent receptor, beta-barrel domain"/>
    <property type="match status" value="1"/>
</dbReference>
<comment type="similarity">
    <text evidence="8 9">Belongs to the TonB-dependent receptor family.</text>
</comment>
<dbReference type="PROSITE" id="PS52016">
    <property type="entry name" value="TONB_DEPENDENT_REC_3"/>
    <property type="match status" value="1"/>
</dbReference>
<dbReference type="Pfam" id="PF00593">
    <property type="entry name" value="TonB_dep_Rec_b-barrel"/>
    <property type="match status" value="1"/>
</dbReference>
<evidence type="ECO:0000259" key="11">
    <source>
        <dbReference type="Pfam" id="PF00593"/>
    </source>
</evidence>
<dbReference type="SUPFAM" id="SSF56935">
    <property type="entry name" value="Porins"/>
    <property type="match status" value="1"/>
</dbReference>
<feature type="signal peptide" evidence="10">
    <location>
        <begin position="1"/>
        <end position="31"/>
    </location>
</feature>
<evidence type="ECO:0000256" key="5">
    <source>
        <dbReference type="ARBA" id="ARBA00023077"/>
    </source>
</evidence>
<comment type="caution">
    <text evidence="13">The sequence shown here is derived from an EMBL/GenBank/DDBJ whole genome shotgun (WGS) entry which is preliminary data.</text>
</comment>
<keyword evidence="5 9" id="KW-0798">TonB box</keyword>
<dbReference type="InterPro" id="IPR037066">
    <property type="entry name" value="Plug_dom_sf"/>
</dbReference>
<organism evidence="13 14">
    <name type="scientific">Cellvibrio fibrivorans</name>
    <dbReference type="NCBI Taxonomy" id="126350"/>
    <lineage>
        <taxon>Bacteria</taxon>
        <taxon>Pseudomonadati</taxon>
        <taxon>Pseudomonadota</taxon>
        <taxon>Gammaproteobacteria</taxon>
        <taxon>Cellvibrionales</taxon>
        <taxon>Cellvibrionaceae</taxon>
        <taxon>Cellvibrio</taxon>
    </lineage>
</organism>
<dbReference type="Pfam" id="PF07715">
    <property type="entry name" value="Plug"/>
    <property type="match status" value="1"/>
</dbReference>
<evidence type="ECO:0000256" key="1">
    <source>
        <dbReference type="ARBA" id="ARBA00004571"/>
    </source>
</evidence>
<evidence type="ECO:0000256" key="8">
    <source>
        <dbReference type="PROSITE-ProRule" id="PRU01360"/>
    </source>
</evidence>
<comment type="subcellular location">
    <subcellularLocation>
        <location evidence="1 8">Cell outer membrane</location>
        <topology evidence="1 8">Multi-pass membrane protein</topology>
    </subcellularLocation>
</comment>
<dbReference type="EMBL" id="JAVDVX010000008">
    <property type="protein sequence ID" value="MDR7091875.1"/>
    <property type="molecule type" value="Genomic_DNA"/>
</dbReference>
<reference evidence="13 14" key="1">
    <citation type="submission" date="2023-07" db="EMBL/GenBank/DDBJ databases">
        <title>Sorghum-associated microbial communities from plants grown in Nebraska, USA.</title>
        <authorList>
            <person name="Schachtman D."/>
        </authorList>
    </citation>
    <scope>NUCLEOTIDE SEQUENCE [LARGE SCALE GENOMIC DNA]</scope>
    <source>
        <strain evidence="13 14">BE190</strain>
    </source>
</reference>
<evidence type="ECO:0000313" key="14">
    <source>
        <dbReference type="Proteomes" id="UP001253595"/>
    </source>
</evidence>